<feature type="region of interest" description="Disordered" evidence="2">
    <location>
        <begin position="44"/>
        <end position="64"/>
    </location>
</feature>
<evidence type="ECO:0000256" key="3">
    <source>
        <dbReference type="SAM" id="SignalP"/>
    </source>
</evidence>
<dbReference type="InterPro" id="IPR005754">
    <property type="entry name" value="Sortase"/>
</dbReference>
<dbReference type="SUPFAM" id="SSF63817">
    <property type="entry name" value="Sortase"/>
    <property type="match status" value="1"/>
</dbReference>
<comment type="caution">
    <text evidence="4">The sequence shown here is derived from an EMBL/GenBank/DDBJ whole genome shotgun (WGS) entry which is preliminary data.</text>
</comment>
<accession>A0A2T0LXH5</accession>
<feature type="chain" id="PRO_5015597335" evidence="3">
    <location>
        <begin position="28"/>
        <end position="221"/>
    </location>
</feature>
<sequence>MHVRRRARGNRGGHRSLVASLALVALALSGCTATGEQIDRGAMTPATSAADRPAPPGSGTASALPRSVPAWVAVPRIGARSSLVPLGLNPDRTIAVPPVHEPMQAGWYRYGPTPGEKGPAVVLGHVDGDGREGIFARLRELRPGDEIRVGRQDGRIARFVVEHMAQVPKTRFPAEDVYGDTAGPELRLITCGGAFDSDADSYRDNVIAFATFTGVAPSPAG</sequence>
<dbReference type="EMBL" id="PVNH01000004">
    <property type="protein sequence ID" value="PRX48659.1"/>
    <property type="molecule type" value="Genomic_DNA"/>
</dbReference>
<dbReference type="PROSITE" id="PS51257">
    <property type="entry name" value="PROKAR_LIPOPROTEIN"/>
    <property type="match status" value="1"/>
</dbReference>
<feature type="signal peptide" evidence="3">
    <location>
        <begin position="1"/>
        <end position="27"/>
    </location>
</feature>
<dbReference type="Gene3D" id="2.40.260.10">
    <property type="entry name" value="Sortase"/>
    <property type="match status" value="1"/>
</dbReference>
<proteinExistence type="predicted"/>
<dbReference type="InterPro" id="IPR023365">
    <property type="entry name" value="Sortase_dom-sf"/>
</dbReference>
<dbReference type="AlphaFoldDB" id="A0A2T0LXH5"/>
<dbReference type="Proteomes" id="UP000238362">
    <property type="component" value="Unassembled WGS sequence"/>
</dbReference>
<gene>
    <name evidence="4" type="ORF">B0I33_104476</name>
</gene>
<organism evidence="4 5">
    <name type="scientific">Prauserella shujinwangii</name>
    <dbReference type="NCBI Taxonomy" id="1453103"/>
    <lineage>
        <taxon>Bacteria</taxon>
        <taxon>Bacillati</taxon>
        <taxon>Actinomycetota</taxon>
        <taxon>Actinomycetes</taxon>
        <taxon>Pseudonocardiales</taxon>
        <taxon>Pseudonocardiaceae</taxon>
        <taxon>Prauserella</taxon>
    </lineage>
</organism>
<protein>
    <submittedName>
        <fullName evidence="4">Sortase family protein</fullName>
    </submittedName>
</protein>
<keyword evidence="5" id="KW-1185">Reference proteome</keyword>
<keyword evidence="1" id="KW-0378">Hydrolase</keyword>
<dbReference type="NCBIfam" id="NF033748">
    <property type="entry name" value="class_F_sortase"/>
    <property type="match status" value="1"/>
</dbReference>
<dbReference type="Pfam" id="PF04203">
    <property type="entry name" value="Sortase"/>
    <property type="match status" value="1"/>
</dbReference>
<evidence type="ECO:0000313" key="5">
    <source>
        <dbReference type="Proteomes" id="UP000238362"/>
    </source>
</evidence>
<name>A0A2T0LXH5_9PSEU</name>
<evidence type="ECO:0000256" key="2">
    <source>
        <dbReference type="SAM" id="MobiDB-lite"/>
    </source>
</evidence>
<keyword evidence="3" id="KW-0732">Signal</keyword>
<dbReference type="CDD" id="cd05829">
    <property type="entry name" value="Sortase_F"/>
    <property type="match status" value="1"/>
</dbReference>
<reference evidence="4 5" key="1">
    <citation type="submission" date="2018-03" db="EMBL/GenBank/DDBJ databases">
        <title>Genomic Encyclopedia of Type Strains, Phase III (KMG-III): the genomes of soil and plant-associated and newly described type strains.</title>
        <authorList>
            <person name="Whitman W."/>
        </authorList>
    </citation>
    <scope>NUCLEOTIDE SEQUENCE [LARGE SCALE GENOMIC DNA]</scope>
    <source>
        <strain evidence="4 5">CGMCC 4.7125</strain>
    </source>
</reference>
<dbReference type="GO" id="GO:0016787">
    <property type="term" value="F:hydrolase activity"/>
    <property type="evidence" value="ECO:0007669"/>
    <property type="project" value="UniProtKB-KW"/>
</dbReference>
<dbReference type="InterPro" id="IPR042001">
    <property type="entry name" value="Sortase_F"/>
</dbReference>
<evidence type="ECO:0000256" key="1">
    <source>
        <dbReference type="ARBA" id="ARBA00022801"/>
    </source>
</evidence>
<evidence type="ECO:0000313" key="4">
    <source>
        <dbReference type="EMBL" id="PRX48659.1"/>
    </source>
</evidence>